<dbReference type="PANTHER" id="PTHR32083">
    <property type="entry name" value="CILIA AND FLAGELLA-ASSOCIATED PROTEIN 58-RELATED"/>
    <property type="match status" value="1"/>
</dbReference>
<protein>
    <submittedName>
        <fullName evidence="3">Uncharacterized protein</fullName>
    </submittedName>
</protein>
<feature type="coiled-coil region" evidence="2">
    <location>
        <begin position="193"/>
        <end position="241"/>
    </location>
</feature>
<gene>
    <name evidence="3" type="ORF">SteCoe_27523</name>
</gene>
<accession>A0A1R2BAD0</accession>
<organism evidence="3 4">
    <name type="scientific">Stentor coeruleus</name>
    <dbReference type="NCBI Taxonomy" id="5963"/>
    <lineage>
        <taxon>Eukaryota</taxon>
        <taxon>Sar</taxon>
        <taxon>Alveolata</taxon>
        <taxon>Ciliophora</taxon>
        <taxon>Postciliodesmatophora</taxon>
        <taxon>Heterotrichea</taxon>
        <taxon>Heterotrichida</taxon>
        <taxon>Stentoridae</taxon>
        <taxon>Stentor</taxon>
    </lineage>
</organism>
<dbReference type="GO" id="GO:0005856">
    <property type="term" value="C:cytoskeleton"/>
    <property type="evidence" value="ECO:0007669"/>
    <property type="project" value="TreeGrafter"/>
</dbReference>
<evidence type="ECO:0000313" key="3">
    <source>
        <dbReference type="EMBL" id="OMJ73732.1"/>
    </source>
</evidence>
<evidence type="ECO:0000256" key="1">
    <source>
        <dbReference type="ARBA" id="ARBA00023054"/>
    </source>
</evidence>
<evidence type="ECO:0000256" key="2">
    <source>
        <dbReference type="SAM" id="Coils"/>
    </source>
</evidence>
<dbReference type="SUPFAM" id="SSF57997">
    <property type="entry name" value="Tropomyosin"/>
    <property type="match status" value="1"/>
</dbReference>
<evidence type="ECO:0000313" key="4">
    <source>
        <dbReference type="Proteomes" id="UP000187209"/>
    </source>
</evidence>
<name>A0A1R2BAD0_9CILI</name>
<keyword evidence="4" id="KW-1185">Reference proteome</keyword>
<feature type="coiled-coil region" evidence="2">
    <location>
        <begin position="103"/>
        <end position="134"/>
    </location>
</feature>
<feature type="coiled-coil region" evidence="2">
    <location>
        <begin position="270"/>
        <end position="580"/>
    </location>
</feature>
<feature type="coiled-coil region" evidence="2">
    <location>
        <begin position="609"/>
        <end position="661"/>
    </location>
</feature>
<keyword evidence="1 2" id="KW-0175">Coiled coil</keyword>
<feature type="coiled-coil region" evidence="2">
    <location>
        <begin position="716"/>
        <end position="949"/>
    </location>
</feature>
<dbReference type="PANTHER" id="PTHR32083:SF0">
    <property type="entry name" value="CILIA AND FLAGELLA-ASSOCIATED PROTEIN 58"/>
    <property type="match status" value="1"/>
</dbReference>
<proteinExistence type="predicted"/>
<dbReference type="Proteomes" id="UP000187209">
    <property type="component" value="Unassembled WGS sequence"/>
</dbReference>
<sequence>MEEGIRELTGESYYSDNDLTGHLREKIRTQAQRLRALEQYRMLCEQRIQELSPGHSLPVKQEHLGSGVSLTDELQLAIRKISRLESQLSQNSLKTPEQDTSELTQLQEKYNLLIKEKNDLEESLRAEMINCEEQKTYIEVLKQAIEAKTQEFIGVKNEQKNIIEVQKTKPKNEDSRREQAKLKSTLFDLESQIKKFQSQVKAKDIEIESIKKERDQLEIHLTQAAETLQIAEEEVDKLEEEKCNLLEYVDDHSNKEQVMSKEFNELYQCFEKMKKDFDEAKVKLEKEKKVKEKLEGQIDVYNEEIFKANQMVKELQNTLNSYKTGTDDKENMIKKLKEDRLSYEIKVESLEANVATLSETLKETQAELENYQKTVESIKKQDQQKTEVLNKLKNDNYSTSFEIETLKETLNKSKKELETYKKEFLELEKLHETDIKQLQEYKIKISQYKNKFDSFEEDKKFKSELEQFRLLDQNKFSSLQEEYNELQENYRETQQRELIQSENLNELRKHNSELSREIEDLYKENHEISNELAKKNQECENFYIKLSQFSNNYEALENERKKLEVQLRTERNSVKALKDQMNVEKMKIYEKEKNFVETSENNEKFKKFCKEKDDEIQGLKIQLKNCDRELEDERIAKAKYLEDFKDTMSKLENKERDYDKNLGEIVECCKLIANFAGKYCISTHDYRANVSNVYKEFIKSWKEKITSSPKMLYSWIQNTIEEIESLARQIQEINKDLSTQTTELLRLNQKLESVDTEEFSQKQENSKLKIQLESHTKKYESLTESSEREIKNLRLEVKSLKNEISYLNTENNSLKDSLSKSQSENQELKINSEIFKSTLRTHEDKVNLLRTEKTQLESLLSQVQRNIASNEINKIYKELSRIRNELEILERERSNYESQLRKYDSEPKGKDTDNFKDLSQKLIQCERQIRNYRKTMQILQEDANKEEMVQKLRGNDKDHTRKSSVQSVGSPQTINLLNTRYVENIQVVRNKTPFS</sequence>
<reference evidence="3 4" key="1">
    <citation type="submission" date="2016-11" db="EMBL/GenBank/DDBJ databases">
        <title>The macronuclear genome of Stentor coeruleus: a giant cell with tiny introns.</title>
        <authorList>
            <person name="Slabodnick M."/>
            <person name="Ruby J.G."/>
            <person name="Reiff S.B."/>
            <person name="Swart E.C."/>
            <person name="Gosai S."/>
            <person name="Prabakaran S."/>
            <person name="Witkowska E."/>
            <person name="Larue G.E."/>
            <person name="Fisher S."/>
            <person name="Freeman R.M."/>
            <person name="Gunawardena J."/>
            <person name="Chu W."/>
            <person name="Stover N.A."/>
            <person name="Gregory B.D."/>
            <person name="Nowacki M."/>
            <person name="Derisi J."/>
            <person name="Roy S.W."/>
            <person name="Marshall W.F."/>
            <person name="Sood P."/>
        </authorList>
    </citation>
    <scope>NUCLEOTIDE SEQUENCE [LARGE SCALE GENOMIC DNA]</scope>
    <source>
        <strain evidence="3">WM001</strain>
    </source>
</reference>
<dbReference type="AlphaFoldDB" id="A0A1R2BAD0"/>
<comment type="caution">
    <text evidence="3">The sequence shown here is derived from an EMBL/GenBank/DDBJ whole genome shotgun (WGS) entry which is preliminary data.</text>
</comment>
<dbReference type="OrthoDB" id="194112at2759"/>
<dbReference type="EMBL" id="MPUH01000800">
    <property type="protein sequence ID" value="OMJ73732.1"/>
    <property type="molecule type" value="Genomic_DNA"/>
</dbReference>
<dbReference type="Gene3D" id="1.10.287.1490">
    <property type="match status" value="1"/>
</dbReference>